<feature type="compositionally biased region" description="Low complexity" evidence="1">
    <location>
        <begin position="71"/>
        <end position="80"/>
    </location>
</feature>
<evidence type="ECO:0008006" key="4">
    <source>
        <dbReference type="Google" id="ProtNLM"/>
    </source>
</evidence>
<dbReference type="RefSeq" id="WP_181409653.1">
    <property type="nucleotide sequence ID" value="NZ_JBHMAX010000005.1"/>
</dbReference>
<proteinExistence type="predicted"/>
<protein>
    <recommendedName>
        <fullName evidence="4">Excreted virulence factor EspC (Type VII ESX diderm)</fullName>
    </recommendedName>
</protein>
<name>A0ABV5UZ84_9MICO</name>
<feature type="compositionally biased region" description="Pro residues" evidence="1">
    <location>
        <begin position="102"/>
        <end position="126"/>
    </location>
</feature>
<dbReference type="Proteomes" id="UP001589613">
    <property type="component" value="Unassembled WGS sequence"/>
</dbReference>
<evidence type="ECO:0000256" key="1">
    <source>
        <dbReference type="SAM" id="MobiDB-lite"/>
    </source>
</evidence>
<feature type="region of interest" description="Disordered" evidence="1">
    <location>
        <begin position="19"/>
        <end position="38"/>
    </location>
</feature>
<gene>
    <name evidence="2" type="ORF">ACFFN0_02205</name>
</gene>
<dbReference type="EMBL" id="JBHMAX010000005">
    <property type="protein sequence ID" value="MFB9730851.1"/>
    <property type="molecule type" value="Genomic_DNA"/>
</dbReference>
<sequence length="126" mass="12382">MGFLDKAMRTANELAGKAETALNQSGMTLPGGSGGVPGAERLYAQLGRLVHDEHRGEAADPARRAQLLAQLDELADRASSAPPPPGSTAPPHPGGGAGGGTTPPPPGPGTSGPSGPPPPPPPPPGR</sequence>
<keyword evidence="3" id="KW-1185">Reference proteome</keyword>
<feature type="compositionally biased region" description="Pro residues" evidence="1">
    <location>
        <begin position="81"/>
        <end position="93"/>
    </location>
</feature>
<evidence type="ECO:0000313" key="2">
    <source>
        <dbReference type="EMBL" id="MFB9730851.1"/>
    </source>
</evidence>
<evidence type="ECO:0000313" key="3">
    <source>
        <dbReference type="Proteomes" id="UP001589613"/>
    </source>
</evidence>
<feature type="region of interest" description="Disordered" evidence="1">
    <location>
        <begin position="71"/>
        <end position="126"/>
    </location>
</feature>
<organism evidence="2 3">
    <name type="scientific">Ornithinimicrobium kibberense</name>
    <dbReference type="NCBI Taxonomy" id="282060"/>
    <lineage>
        <taxon>Bacteria</taxon>
        <taxon>Bacillati</taxon>
        <taxon>Actinomycetota</taxon>
        <taxon>Actinomycetes</taxon>
        <taxon>Micrococcales</taxon>
        <taxon>Ornithinimicrobiaceae</taxon>
        <taxon>Ornithinimicrobium</taxon>
    </lineage>
</organism>
<accession>A0ABV5UZ84</accession>
<comment type="caution">
    <text evidence="2">The sequence shown here is derived from an EMBL/GenBank/DDBJ whole genome shotgun (WGS) entry which is preliminary data.</text>
</comment>
<reference evidence="2 3" key="1">
    <citation type="submission" date="2024-09" db="EMBL/GenBank/DDBJ databases">
        <authorList>
            <person name="Sun Q."/>
            <person name="Mori K."/>
        </authorList>
    </citation>
    <scope>NUCLEOTIDE SEQUENCE [LARGE SCALE GENOMIC DNA]</scope>
    <source>
        <strain evidence="2 3">JCM 12763</strain>
    </source>
</reference>